<dbReference type="AlphaFoldDB" id="A0A0J9SGV9"/>
<evidence type="ECO:0000313" key="3">
    <source>
        <dbReference type="Proteomes" id="UP000053562"/>
    </source>
</evidence>
<dbReference type="InterPro" id="IPR008780">
    <property type="entry name" value="Plasmodium_Vir"/>
</dbReference>
<evidence type="ECO:0008006" key="4">
    <source>
        <dbReference type="Google" id="ProtNLM"/>
    </source>
</evidence>
<keyword evidence="1" id="KW-0472">Membrane</keyword>
<evidence type="ECO:0000313" key="2">
    <source>
        <dbReference type="EMBL" id="KMZ81207.1"/>
    </source>
</evidence>
<organism evidence="2 3">
    <name type="scientific">Plasmodium vivax India VII</name>
    <dbReference type="NCBI Taxonomy" id="1077284"/>
    <lineage>
        <taxon>Eukaryota</taxon>
        <taxon>Sar</taxon>
        <taxon>Alveolata</taxon>
        <taxon>Apicomplexa</taxon>
        <taxon>Aconoidasida</taxon>
        <taxon>Haemosporida</taxon>
        <taxon>Plasmodiidae</taxon>
        <taxon>Plasmodium</taxon>
        <taxon>Plasmodium (Plasmodium)</taxon>
    </lineage>
</organism>
<sequence length="272" mass="30877">MYEIYDNEVGDGSYKAECASFMSTGGDHKNNNVIFCKKLLRNTSSFDNLGNGILSDIKKRCYYLNIWLNDQLVNNNIDCNVVDNILSESEGNYKNHCTLYKYKNGNSCVPISHLRIINNLYLFHENINTINSLLQGVNNQTQFSKGQLYLKKFTDIYNENIKKCLSKTATMMCQELSGFRFSYENNVLPKHQSKKKKLPTLCTIPREDGQPVNSNHICGKDPEEIENNVLDTLTSTPVVIPGTILGAMGTVISITSILYKVIPHCNKKYYIL</sequence>
<dbReference type="EMBL" id="KQ234252">
    <property type="protein sequence ID" value="KMZ81207.1"/>
    <property type="molecule type" value="Genomic_DNA"/>
</dbReference>
<dbReference type="Pfam" id="PF05795">
    <property type="entry name" value="Plasmodium_Vir"/>
    <property type="match status" value="1"/>
</dbReference>
<feature type="transmembrane region" description="Helical" evidence="1">
    <location>
        <begin position="238"/>
        <end position="259"/>
    </location>
</feature>
<keyword evidence="1" id="KW-0812">Transmembrane</keyword>
<protein>
    <recommendedName>
        <fullName evidence="4">VIR protein</fullName>
    </recommendedName>
</protein>
<gene>
    <name evidence="2" type="ORF">PVIIG_02689</name>
</gene>
<evidence type="ECO:0000256" key="1">
    <source>
        <dbReference type="SAM" id="Phobius"/>
    </source>
</evidence>
<keyword evidence="1" id="KW-1133">Transmembrane helix</keyword>
<name>A0A0J9SGV9_PLAVI</name>
<reference evidence="2 3" key="1">
    <citation type="submission" date="2011-08" db="EMBL/GenBank/DDBJ databases">
        <title>The Genome Sequence of Plasmodium vivax India VII.</title>
        <authorList>
            <consortium name="The Broad Institute Genome Sequencing Platform"/>
            <consortium name="The Broad Institute Genome Sequencing Center for Infectious Disease"/>
            <person name="Neafsey D."/>
            <person name="Carlton J."/>
            <person name="Barnwell J."/>
            <person name="Collins W."/>
            <person name="Escalante A."/>
            <person name="Mullikin J."/>
            <person name="Saul A."/>
            <person name="Guigo R."/>
            <person name="Camara F."/>
            <person name="Young S.K."/>
            <person name="Zeng Q."/>
            <person name="Gargeya S."/>
            <person name="Fitzgerald M."/>
            <person name="Haas B."/>
            <person name="Abouelleil A."/>
            <person name="Alvarado L."/>
            <person name="Arachchi H.M."/>
            <person name="Berlin A."/>
            <person name="Brown A."/>
            <person name="Chapman S.B."/>
            <person name="Chen Z."/>
            <person name="Dunbar C."/>
            <person name="Freedman E."/>
            <person name="Gearin G."/>
            <person name="Gellesch M."/>
            <person name="Goldberg J."/>
            <person name="Griggs A."/>
            <person name="Gujja S."/>
            <person name="Heiman D."/>
            <person name="Howarth C."/>
            <person name="Larson L."/>
            <person name="Lui A."/>
            <person name="MacDonald P.J.P."/>
            <person name="Montmayeur A."/>
            <person name="Murphy C."/>
            <person name="Neiman D."/>
            <person name="Pearson M."/>
            <person name="Priest M."/>
            <person name="Roberts A."/>
            <person name="Saif S."/>
            <person name="Shea T."/>
            <person name="Shenoy N."/>
            <person name="Sisk P."/>
            <person name="Stolte C."/>
            <person name="Sykes S."/>
            <person name="Wortman J."/>
            <person name="Nusbaum C."/>
            <person name="Birren B."/>
        </authorList>
    </citation>
    <scope>NUCLEOTIDE SEQUENCE [LARGE SCALE GENOMIC DNA]</scope>
    <source>
        <strain evidence="2 3">India VII</strain>
    </source>
</reference>
<proteinExistence type="predicted"/>
<accession>A0A0J9SGV9</accession>
<dbReference type="Proteomes" id="UP000053562">
    <property type="component" value="Unassembled WGS sequence"/>
</dbReference>